<dbReference type="AlphaFoldDB" id="A0A0E9R567"/>
<dbReference type="EMBL" id="GBXM01084670">
    <property type="protein sequence ID" value="JAH23907.1"/>
    <property type="molecule type" value="Transcribed_RNA"/>
</dbReference>
<sequence>MSIPIVHGMCIIFLAKESLGFFKNILLSFNYVFKICSIDGQRPEAKYTKCIGDTEEPNTHGECLLQRR</sequence>
<reference evidence="1" key="2">
    <citation type="journal article" date="2015" name="Fish Shellfish Immunol.">
        <title>Early steps in the European eel (Anguilla anguilla)-Vibrio vulnificus interaction in the gills: Role of the RtxA13 toxin.</title>
        <authorList>
            <person name="Callol A."/>
            <person name="Pajuelo D."/>
            <person name="Ebbesson L."/>
            <person name="Teles M."/>
            <person name="MacKenzie S."/>
            <person name="Amaro C."/>
        </authorList>
    </citation>
    <scope>NUCLEOTIDE SEQUENCE</scope>
</reference>
<reference evidence="1" key="1">
    <citation type="submission" date="2014-11" db="EMBL/GenBank/DDBJ databases">
        <authorList>
            <person name="Amaro Gonzalez C."/>
        </authorList>
    </citation>
    <scope>NUCLEOTIDE SEQUENCE</scope>
</reference>
<evidence type="ECO:0000313" key="1">
    <source>
        <dbReference type="EMBL" id="JAH23907.1"/>
    </source>
</evidence>
<protein>
    <submittedName>
        <fullName evidence="1">Uncharacterized protein</fullName>
    </submittedName>
</protein>
<accession>A0A0E9R567</accession>
<organism evidence="1">
    <name type="scientific">Anguilla anguilla</name>
    <name type="common">European freshwater eel</name>
    <name type="synonym">Muraena anguilla</name>
    <dbReference type="NCBI Taxonomy" id="7936"/>
    <lineage>
        <taxon>Eukaryota</taxon>
        <taxon>Metazoa</taxon>
        <taxon>Chordata</taxon>
        <taxon>Craniata</taxon>
        <taxon>Vertebrata</taxon>
        <taxon>Euteleostomi</taxon>
        <taxon>Actinopterygii</taxon>
        <taxon>Neopterygii</taxon>
        <taxon>Teleostei</taxon>
        <taxon>Anguilliformes</taxon>
        <taxon>Anguillidae</taxon>
        <taxon>Anguilla</taxon>
    </lineage>
</organism>
<proteinExistence type="predicted"/>
<name>A0A0E9R567_ANGAN</name>